<feature type="compositionally biased region" description="Basic and acidic residues" evidence="2">
    <location>
        <begin position="876"/>
        <end position="888"/>
    </location>
</feature>
<dbReference type="CDD" id="cd08824">
    <property type="entry name" value="LOTUS"/>
    <property type="match status" value="1"/>
</dbReference>
<dbReference type="Proteomes" id="UP000515159">
    <property type="component" value="Chromosome 10"/>
</dbReference>
<feature type="compositionally biased region" description="Polar residues" evidence="2">
    <location>
        <begin position="1458"/>
        <end position="1480"/>
    </location>
</feature>
<organism evidence="4 5">
    <name type="scientific">Geotrypetes seraphini</name>
    <name type="common">Gaboon caecilian</name>
    <name type="synonym">Caecilia seraphini</name>
    <dbReference type="NCBI Taxonomy" id="260995"/>
    <lineage>
        <taxon>Eukaryota</taxon>
        <taxon>Metazoa</taxon>
        <taxon>Chordata</taxon>
        <taxon>Craniata</taxon>
        <taxon>Vertebrata</taxon>
        <taxon>Euteleostomi</taxon>
        <taxon>Amphibia</taxon>
        <taxon>Gymnophiona</taxon>
        <taxon>Geotrypetes</taxon>
    </lineage>
</organism>
<reference evidence="5" key="1">
    <citation type="submission" date="2025-08" db="UniProtKB">
        <authorList>
            <consortium name="RefSeq"/>
        </authorList>
    </citation>
    <scope>IDENTIFICATION</scope>
</reference>
<feature type="compositionally biased region" description="Polar residues" evidence="2">
    <location>
        <begin position="1511"/>
        <end position="1522"/>
    </location>
</feature>
<dbReference type="OrthoDB" id="9909891at2759"/>
<feature type="compositionally biased region" description="Polar residues" evidence="2">
    <location>
        <begin position="1274"/>
        <end position="1297"/>
    </location>
</feature>
<feature type="compositionally biased region" description="Polar residues" evidence="2">
    <location>
        <begin position="1324"/>
        <end position="1333"/>
    </location>
</feature>
<feature type="domain" description="HTH OST-type" evidence="3">
    <location>
        <begin position="1968"/>
        <end position="2041"/>
    </location>
</feature>
<feature type="compositionally biased region" description="Polar residues" evidence="2">
    <location>
        <begin position="187"/>
        <end position="196"/>
    </location>
</feature>
<feature type="compositionally biased region" description="Polar residues" evidence="2">
    <location>
        <begin position="1487"/>
        <end position="1498"/>
    </location>
</feature>
<feature type="compositionally biased region" description="Basic and acidic residues" evidence="2">
    <location>
        <begin position="1013"/>
        <end position="1024"/>
    </location>
</feature>
<feature type="compositionally biased region" description="Polar residues" evidence="2">
    <location>
        <begin position="889"/>
        <end position="904"/>
    </location>
</feature>
<dbReference type="GO" id="GO:0030154">
    <property type="term" value="P:cell differentiation"/>
    <property type="evidence" value="ECO:0007669"/>
    <property type="project" value="UniProtKB-KW"/>
</dbReference>
<evidence type="ECO:0000313" key="5">
    <source>
        <dbReference type="RefSeq" id="XP_033815761.1"/>
    </source>
</evidence>
<feature type="region of interest" description="Disordered" evidence="2">
    <location>
        <begin position="1258"/>
        <end position="1335"/>
    </location>
</feature>
<dbReference type="InParanoid" id="A0A6P8SKM4"/>
<evidence type="ECO:0000256" key="1">
    <source>
        <dbReference type="ARBA" id="ARBA00022782"/>
    </source>
</evidence>
<proteinExistence type="predicted"/>
<evidence type="ECO:0000313" key="4">
    <source>
        <dbReference type="Proteomes" id="UP000515159"/>
    </source>
</evidence>
<feature type="region of interest" description="Disordered" evidence="2">
    <location>
        <begin position="1761"/>
        <end position="1816"/>
    </location>
</feature>
<feature type="compositionally biased region" description="Basic and acidic residues" evidence="2">
    <location>
        <begin position="1258"/>
        <end position="1271"/>
    </location>
</feature>
<evidence type="ECO:0000256" key="2">
    <source>
        <dbReference type="SAM" id="MobiDB-lite"/>
    </source>
</evidence>
<gene>
    <name evidence="5" type="primary">LOC117367388</name>
</gene>
<feature type="compositionally biased region" description="Polar residues" evidence="2">
    <location>
        <begin position="997"/>
        <end position="1010"/>
    </location>
</feature>
<keyword evidence="4" id="KW-1185">Reference proteome</keyword>
<accession>A0A6P8SKM4</accession>
<feature type="region of interest" description="Disordered" evidence="2">
    <location>
        <begin position="997"/>
        <end position="1065"/>
    </location>
</feature>
<feature type="region of interest" description="Disordered" evidence="2">
    <location>
        <begin position="167"/>
        <end position="196"/>
    </location>
</feature>
<keyword evidence="1" id="KW-0221">Differentiation</keyword>
<feature type="compositionally biased region" description="Low complexity" evidence="2">
    <location>
        <begin position="462"/>
        <end position="473"/>
    </location>
</feature>
<feature type="compositionally biased region" description="Basic and acidic residues" evidence="2">
    <location>
        <begin position="1031"/>
        <end position="1042"/>
    </location>
</feature>
<dbReference type="RefSeq" id="XP_033815761.1">
    <property type="nucleotide sequence ID" value="XM_033959870.1"/>
</dbReference>
<dbReference type="InterPro" id="IPR041966">
    <property type="entry name" value="LOTUS-like"/>
</dbReference>
<feature type="region of interest" description="Disordered" evidence="2">
    <location>
        <begin position="433"/>
        <end position="481"/>
    </location>
</feature>
<protein>
    <submittedName>
        <fullName evidence="5">Uncharacterized protein LOC117367388 isoform X1</fullName>
    </submittedName>
</protein>
<feature type="region of interest" description="Disordered" evidence="2">
    <location>
        <begin position="1081"/>
        <end position="1108"/>
    </location>
</feature>
<feature type="compositionally biased region" description="Polar residues" evidence="2">
    <location>
        <begin position="436"/>
        <end position="452"/>
    </location>
</feature>
<dbReference type="InterPro" id="IPR025605">
    <property type="entry name" value="OST-HTH/LOTUS_dom"/>
</dbReference>
<dbReference type="GeneID" id="117367388"/>
<feature type="compositionally biased region" description="Polar residues" evidence="2">
    <location>
        <begin position="1761"/>
        <end position="1773"/>
    </location>
</feature>
<feature type="region of interest" description="Disordered" evidence="2">
    <location>
        <begin position="1152"/>
        <end position="1178"/>
    </location>
</feature>
<feature type="compositionally biased region" description="Polar residues" evidence="2">
    <location>
        <begin position="1043"/>
        <end position="1065"/>
    </location>
</feature>
<sequence>MVSQDLGYEDVLAFLEEAPHIELSDPDRGTKCVVGIRRGIHEKYVIASPPPTSSGAYAFSNQPGSKLQAMVDRAQPQIRPLDSSPKVQKVLRPLPVPKYNTIVRFISQALHVFPTGLKVRKLKKVLWTQHMVDLEKASQNLGYKDAFSFLLEVPNIQLKGNSCRAKIKKEDSGGSGKVFAPSKLSLPPNSQPEGSQHSLKMVQMAPVDHRNEILTLIHQSLHNTFGLQIKKLKAILWTQHTVDLEKVSQDLGYKDALDFLKETPNFQFSDPTNAKKCVVRGIKKGLNAKCIIESPQPSSAGSASISKPQETNLQGSATAHMPSPQSMHQDSSPKTSVDHTLSNTMSALSYDTVLRLVHLVLCTNLSGLKIKKLKRVLLNQHEVDLEKVSQNLGYQNAFSFLQEAPNIQLSYHVRRMNYLITIRKGVSAGSVIESPLPSSAESTSLTERQGTNLKGPATAYTSSPQSMPPDSSSKTSIDETLSNTTFSPSYETVVKLVHLVLHTNLPGLKIKRLKRVLLNQHEVDLEKVSQDLGYKNAFGFLQKAPNIQMSYRLRINNYRFKIGKGVKEGSVNMSPQLSSGSYSSSSQPINGSQGTKFQGLATARTPQPQNTHSDSSVKTSAVQIVSNTTLAPLCDAVLTLVHQILYKTCGLQVEKLKQVLLTQHKVDLEKVSQYLGYKDALSILQQTPNIQFSDPDKGTPYPKEGEVILPPYSKPDIKIKETMNPSANVPANYQGIMPNFIRFTTANTSQRAIHQPAMHQLTHYVHPMISISTHPNQHLFAKDTQVNDCSIVQLPHPAPGVWDQIPVTYPVGETQQTSSLLPLSQNNCSGTTFDNHLSRHTLNGHAPETEEIKCWADALHQGKISGEESMPKEVGEFKCEPGNKHQDVQRPTNESNNNTKQISKPSLPLSPCYPSDQLYFIRSSVTPDVPPEICTSRQLCPIGTPNQCPVGKNTHLNSIRLPVPLPVPNWIQFPVTYPTVFIRSLASTLSTSLINARDTTQESHSSNMSQVKHLGDELQDDSPKDIPQNKQPRDTSQKDHYNSVHQDTSPSDMNQESHSSNMSQVRHLSGKILQNYAEHQPQDYCPKNKQPSDTSQEDHSNGSHQDTCPSDIDQGHYCNGLSQETCLICKELENYSSDIALDNYKEMQQENYPRDKSHNNHPRDTSQEDDGSNKTQDDFRSVTYQNSFIINVTQERHSHNKSQDHHLSGISQDSYFSCKILENSSRNMIQENHTSCKTLENYPSESHPSCKALEKDLNDTTEKNHPDEKRLGHSPSNMTQESHPSCKTLDNSPSDIIQESHPIGKTLENSPSNTTKGSHPSCKTLENSPSDIIQESHPDCETLENYPGDMLKDNLSQDCHPRDVPQNNHPCDITQNDHLSGAHQNTYPSHTTQDDNVIQTNYPSGISQESHSSGVSQDNCPMDILNNDQCSKKTQDYLPGVAYQHTYSSDMAQESLSSCKALKNSPSDQTIHNYPRYTPQNYPPTETPQGNCSRYTPQENHHREMAKSSHPRNATPVNWLTDKTQDNQSKDNLRDAPQESHLTNTETMLACSDTPVMNLRNADRPTACKEPGLKEETGHVFPQQGASSTPLLPVQSASEFMEENLGNCFATQLLKSIPPPLCKEKPSNISQTTHALKHLPATNSSLSQQTRQSQEDQSLPLNKASTVQLPPVPLPIGPLVRPQCGSHLSSEPLTSTSSITKVLPLPKSFPNQPRENTPISVPRTRFRVRNPLPMPRPNFQTPYWFPKPTVWLPEGSVRVSFTSPPASLTSTDSTRLKMQKHEEPTRYNPSGELPMSNLPSTEFKEEPGPSHSSLILSAPASTSDHYLRKPQDGLPKSAVIPPKSAATAFDLKTTPGLNMIGKLLSLPEFASGIRVVKLNEILKRKYRIDLEKLRKDQGCIDMKSFLQRVPNIKLSYSGKWSTCFVKLKKALTWSPNQVTPGMIQEATSMKTNHLAPPQGPNQCPDEHHDPILKEEVLVALLQQPHGVTFGQFDGVFHKAHGYQLKLSRHGYKSLQSLLDDMKDLVEVVEKGTQDPLIRCRFPARHQLVEIFFTGPKSRIS</sequence>
<dbReference type="PROSITE" id="PS51644">
    <property type="entry name" value="HTH_OST"/>
    <property type="match status" value="1"/>
</dbReference>
<evidence type="ECO:0000259" key="3">
    <source>
        <dbReference type="PROSITE" id="PS51644"/>
    </source>
</evidence>
<feature type="region of interest" description="Disordered" evidence="2">
    <location>
        <begin position="575"/>
        <end position="596"/>
    </location>
</feature>
<feature type="compositionally biased region" description="Basic and acidic residues" evidence="2">
    <location>
        <begin position="1523"/>
        <end position="1538"/>
    </location>
</feature>
<feature type="region of interest" description="Disordered" evidence="2">
    <location>
        <begin position="876"/>
        <end position="909"/>
    </location>
</feature>
<name>A0A6P8SKM4_GEOSA</name>
<dbReference type="KEGG" id="gsh:117367388"/>
<dbReference type="Pfam" id="PF12872">
    <property type="entry name" value="OST-HTH"/>
    <property type="match status" value="1"/>
</dbReference>
<feature type="compositionally biased region" description="Low complexity" evidence="2">
    <location>
        <begin position="575"/>
        <end position="594"/>
    </location>
</feature>
<feature type="compositionally biased region" description="Polar residues" evidence="2">
    <location>
        <begin position="1307"/>
        <end position="1318"/>
    </location>
</feature>
<feature type="region of interest" description="Disordered" evidence="2">
    <location>
        <begin position="295"/>
        <end position="339"/>
    </location>
</feature>
<dbReference type="Gene3D" id="3.30.420.610">
    <property type="entry name" value="LOTUS domain-like"/>
    <property type="match status" value="1"/>
</dbReference>
<feature type="region of interest" description="Disordered" evidence="2">
    <location>
        <begin position="1458"/>
        <end position="1541"/>
    </location>
</feature>